<dbReference type="NCBIfam" id="NF005540">
    <property type="entry name" value="PRK07203.1"/>
    <property type="match status" value="1"/>
</dbReference>
<evidence type="ECO:0000256" key="1">
    <source>
        <dbReference type="ARBA" id="ARBA00022801"/>
    </source>
</evidence>
<dbReference type="SUPFAM" id="SSF51556">
    <property type="entry name" value="Metallo-dependent hydrolases"/>
    <property type="match status" value="1"/>
</dbReference>
<reference evidence="3 4" key="1">
    <citation type="submission" date="2020-08" db="EMBL/GenBank/DDBJ databases">
        <title>Genomic Encyclopedia of Type Strains, Phase IV (KMG-IV): sequencing the most valuable type-strain genomes for metagenomic binning, comparative biology and taxonomic classification.</title>
        <authorList>
            <person name="Goeker M."/>
        </authorList>
    </citation>
    <scope>NUCLEOTIDE SEQUENCE [LARGE SCALE GENOMIC DNA]</scope>
    <source>
        <strain evidence="3 4">DSM 24661</strain>
    </source>
</reference>
<dbReference type="Proteomes" id="UP000559117">
    <property type="component" value="Unassembled WGS sequence"/>
</dbReference>
<feature type="domain" description="Amidohydrolase-related" evidence="2">
    <location>
        <begin position="57"/>
        <end position="407"/>
    </location>
</feature>
<comment type="caution">
    <text evidence="3">The sequence shown here is derived from an EMBL/GenBank/DDBJ whole genome shotgun (WGS) entry which is preliminary data.</text>
</comment>
<gene>
    <name evidence="3" type="ORF">HNR32_000726</name>
</gene>
<proteinExistence type="predicted"/>
<dbReference type="InterPro" id="IPR006680">
    <property type="entry name" value="Amidohydro-rel"/>
</dbReference>
<dbReference type="EMBL" id="JACHFH010000006">
    <property type="protein sequence ID" value="MBB5335599.1"/>
    <property type="molecule type" value="Genomic_DNA"/>
</dbReference>
<dbReference type="PANTHER" id="PTHR43794">
    <property type="entry name" value="AMINOHYDROLASE SSNA-RELATED"/>
    <property type="match status" value="1"/>
</dbReference>
<dbReference type="InterPro" id="IPR050287">
    <property type="entry name" value="MTA/SAH_deaminase"/>
</dbReference>
<evidence type="ECO:0000259" key="2">
    <source>
        <dbReference type="Pfam" id="PF01979"/>
    </source>
</evidence>
<dbReference type="Pfam" id="PF01979">
    <property type="entry name" value="Amidohydro_1"/>
    <property type="match status" value="1"/>
</dbReference>
<dbReference type="Gene3D" id="3.20.20.140">
    <property type="entry name" value="Metal-dependent hydrolases"/>
    <property type="match status" value="1"/>
</dbReference>
<evidence type="ECO:0000313" key="3">
    <source>
        <dbReference type="EMBL" id="MBB5335599.1"/>
    </source>
</evidence>
<dbReference type="Gene3D" id="2.30.40.10">
    <property type="entry name" value="Urease, subunit C, domain 1"/>
    <property type="match status" value="1"/>
</dbReference>
<dbReference type="InterPro" id="IPR032466">
    <property type="entry name" value="Metal_Hydrolase"/>
</dbReference>
<organism evidence="3 4">
    <name type="scientific">Pectinatus brassicae</name>
    <dbReference type="NCBI Taxonomy" id="862415"/>
    <lineage>
        <taxon>Bacteria</taxon>
        <taxon>Bacillati</taxon>
        <taxon>Bacillota</taxon>
        <taxon>Negativicutes</taxon>
        <taxon>Selenomonadales</taxon>
        <taxon>Selenomonadaceae</taxon>
        <taxon>Pectinatus</taxon>
    </lineage>
</organism>
<dbReference type="AlphaFoldDB" id="A0A840UF04"/>
<dbReference type="InterPro" id="IPR017700">
    <property type="entry name" value="Aminohydrolase_SsnA"/>
</dbReference>
<dbReference type="RefSeq" id="WP_183859727.1">
    <property type="nucleotide sequence ID" value="NZ_JACHFH010000006.1"/>
</dbReference>
<dbReference type="InterPro" id="IPR011059">
    <property type="entry name" value="Metal-dep_hydrolase_composite"/>
</dbReference>
<keyword evidence="4" id="KW-1185">Reference proteome</keyword>
<keyword evidence="1" id="KW-0378">Hydrolase</keyword>
<name>A0A840UF04_9FIRM</name>
<sequence>MFIIGNGTIVTHDENNTVLTDGAVVTSGNRIIDYGPYSQMKRIYNKASFINAKGGLILPGFIDAHEHIYSMMARGMAVSLPQKADLVQILQNLWWKLDSKLTNDMTYKSARMAYLELVKNGVTTVFDHHASYGEISNSLSVIAQAAEEFSVKSCLCFEVSDRAGKDKMREAVLENERFMKDTAKSQVLTGIMGLHASFTLSDETLEYCRQHSNGSYHVHVAEGVIDQADCIRNYRMRVMERFNKFGILGPDTMAAHCIDISENEMEIIRNTGTAVIHNPQSNMNNAAGCAPILQMIHKGILVGLGTDGYTHDMLESYKTAGLLQKHNLQDAAAGFAEINEAMFANNRQLVTRHFGMKTGIIKNGCTADIIIADYNPPTPLTAANINEHILFGINGNNITFTMAQGNIIMKDRELLNIDEEKIIKDCRQGANKLWQKLI</sequence>
<dbReference type="PANTHER" id="PTHR43794:SF11">
    <property type="entry name" value="AMIDOHYDROLASE-RELATED DOMAIN-CONTAINING PROTEIN"/>
    <property type="match status" value="1"/>
</dbReference>
<dbReference type="NCBIfam" id="TIGR03314">
    <property type="entry name" value="Se_ssnA"/>
    <property type="match status" value="1"/>
</dbReference>
<dbReference type="GO" id="GO:0016810">
    <property type="term" value="F:hydrolase activity, acting on carbon-nitrogen (but not peptide) bonds"/>
    <property type="evidence" value="ECO:0007669"/>
    <property type="project" value="InterPro"/>
</dbReference>
<evidence type="ECO:0000313" key="4">
    <source>
        <dbReference type="Proteomes" id="UP000559117"/>
    </source>
</evidence>
<accession>A0A840UF04</accession>
<protein>
    <submittedName>
        <fullName evidence="3">Putative selenium metabolism protein SsnA</fullName>
    </submittedName>
</protein>
<dbReference type="SUPFAM" id="SSF51338">
    <property type="entry name" value="Composite domain of metallo-dependent hydrolases"/>
    <property type="match status" value="1"/>
</dbReference>